<dbReference type="CDD" id="cd06071">
    <property type="entry name" value="Beach"/>
    <property type="match status" value="1"/>
</dbReference>
<keyword evidence="2" id="KW-0479">Metal-binding</keyword>
<dbReference type="InterPro" id="IPR013083">
    <property type="entry name" value="Znf_RING/FYVE/PHD"/>
</dbReference>
<feature type="domain" description="BEACH-type PH" evidence="11">
    <location>
        <begin position="604"/>
        <end position="730"/>
    </location>
</feature>
<keyword evidence="1 7" id="KW-0853">WD repeat</keyword>
<dbReference type="InterPro" id="IPR011011">
    <property type="entry name" value="Znf_FYVE_PHD"/>
</dbReference>
<keyword evidence="3" id="KW-0677">Repeat</keyword>
<feature type="domain" description="BEACH" evidence="10">
    <location>
        <begin position="703"/>
        <end position="1043"/>
    </location>
</feature>
<dbReference type="SMART" id="SM00064">
    <property type="entry name" value="FYVE"/>
    <property type="match status" value="1"/>
</dbReference>
<dbReference type="InterPro" id="IPR000306">
    <property type="entry name" value="Znf_FYVE"/>
</dbReference>
<dbReference type="SMART" id="SM01026">
    <property type="entry name" value="Beach"/>
    <property type="match status" value="1"/>
</dbReference>
<evidence type="ECO:0000256" key="5">
    <source>
        <dbReference type="ARBA" id="ARBA00022833"/>
    </source>
</evidence>
<dbReference type="Pfam" id="PF01363">
    <property type="entry name" value="FYVE"/>
    <property type="match status" value="1"/>
</dbReference>
<dbReference type="InterPro" id="IPR019775">
    <property type="entry name" value="WD40_repeat_CS"/>
</dbReference>
<dbReference type="InterPro" id="IPR015943">
    <property type="entry name" value="WD40/YVTN_repeat-like_dom_sf"/>
</dbReference>
<sequence length="1919" mass="217697">MHHNASTTIIASLHAEMYGKEQTQTEPGEIFLHHKVRLYQRLAPTASSMEIIPMLIEIVRPGLRAFLRAPHPVLCETPHGPLLALLDTGAIANFIQYQHFTPTNLKHLIPLPTPIHLAKVGSDLTIRSQINLPLTMQKEEINVTFLVSDELQEPLILGQMWFTEQKVILDYENSRVLYDNYERHTLYWTPRLNEDPLMVPQDKIWQHIPIEHPEQLLVLLDQHQEVFNTTQKEQQVLGNQAAYQQRYTQPPSLHTKPFQNGDLVLVRTHPLLNATEAYYTDFTPKWEGPYLVNKQTGGVYWATYLNGQSRKIHRYNYILHPPVRTSGNHSYKNDPQQRTPNPLPLRTQKGWTLPYQTVQNVVSDLDNFQSYQNIVRPKLTVWGYPTWCRTQTTQCVARPTQCVNRPLYLSSTLVQTAPPTPSTAWTTPQSMFSKPSVTLSPLYKVPMKTLLSIGSLGGHYLSRFPAPMGSSLFSNWTRPGSSGGHLTWWFLSQKPRALKYKVASSYDSKEYYQKYRPQSLFERERDLVLEAQLPVEEIVPEVPPSDSNGDDLREIGFHGVLERHAVHRSISEPEDALDDTDTDTTVGEEPDTASDNQTLIRLLEEQEKISHMFRCARIQGLDTTEGLLLFGKEHFYVIDGFTLLKSREIRDIESLPENMHEPILPSPGSPRRSRAMRQCSKFSYEDIREVHKRRYLLQPMALEVFSGDGRNYLLAFPRKRGEISNFQYLIHLNTLAGRSYNDLMQYPVFPWILADYDSEELDLTDTATFRDFSRPMGAQSVDRLHQFNKRYKEWDDPHGETPPYHYGTHYSSAMIVCSYLVRMEPFVQHFLRLQPVFTNLHTPNPQQRSPGQTLLQACCFAPDQSPASDLASTSVKTNLHQGGHFDLADRMFNSVREAWLSASKHNMADVKELIPEFFYLPEFLVNSNNFELGCKQNGVQLGDIVLPPWAKGDPREFIRVHRMALECDYVSQHIHEWIDLIFGYKQYGPPAVDATNVFHHLFYEGNVDIYNIDDPLKKNATIGFINNFGQIPKQLFKKPHPAKKISQRSSVVDPGPITPGLSFTTGDRLFFHNLDNLRPSLQPIKELKGPVGQIMQSDKNVLAVEQNKVLVPPTFNKYVAWGFADHSLRIGLYDSDKAILVCEAIMQSNGEIVTCVCPSVKLIITAGTSSVVTIWEYVRKQLNIKQSLYGHTDAVTCLACSPAYNVVVSGSRDATAIVWDLSRRIFVRQLRGHTAPIAAVAINELTGDIATCAGTWLHLWSINGEELASVNTCVGRADRMQQILCVAFSQIQEWDSQNVVMTGSTDGVVRMWSVDYVQVPKEDRQVVKEGEDTKENGVRNLVKQISISADFPGNDTASLVKSGSESSLSEDEGGTTTEVESTQEEKIEGKKEIERAQEEKEMCSDEDTNQDDAEHRQSMRLILVRSMTQYLESRQSLVSGLLRLYSARTRRIFPQHGAAHIDDRDSCFNDRPHALLMLSIAEEARESGPIPHAPHTSLPRQEAVTESPVVLRRKASRANPHFRKSECGRSRAESEGGPVGDLGEVTCTLVSTANTGGEGIRTSKSDTSLTDSFVIVGDTDVVDVNSRGKEEVCRRRRNPQNSLREGFKWQRQLVFRSKLTMHTAYDRKDNAEPASITSLAIPNDSWDLSRRHDVDTWYLLGSLNVLHGVGENWKVELVVDLRGRKRGYLFWVVEGVELVGRRLGQLSIGYHGELVGRRLGQLSVGYCDELVVRRLGQHVIGYHGELVGRRLGQHVIGYHGELVGRRLRQLGVGYCDELVVRRLGQDVIGYHGELVVRRLGQHVIGYHCELVARRLGQHVIGYHCELVGRRLGQLGVGYRYGLVGRRFREKTHSDHRTVYVGDARGRVFSWSVSDQPGRGVADHWLKDEGADACVACGVRFNLYERRHHCRNCGQVFCSK</sequence>
<dbReference type="PROSITE" id="PS50178">
    <property type="entry name" value="ZF_FYVE"/>
    <property type="match status" value="1"/>
</dbReference>
<dbReference type="PROSITE" id="PS50082">
    <property type="entry name" value="WD_REPEATS_2"/>
    <property type="match status" value="1"/>
</dbReference>
<dbReference type="InterPro" id="IPR036322">
    <property type="entry name" value="WD40_repeat_dom_sf"/>
</dbReference>
<dbReference type="Gene3D" id="2.30.29.30">
    <property type="entry name" value="Pleckstrin-homology domain (PH domain)/Phosphotyrosine-binding domain (PTB)"/>
    <property type="match status" value="1"/>
</dbReference>
<dbReference type="InterPro" id="IPR017455">
    <property type="entry name" value="Znf_FYVE-rel"/>
</dbReference>
<evidence type="ECO:0000259" key="9">
    <source>
        <dbReference type="PROSITE" id="PS50178"/>
    </source>
</evidence>
<feature type="domain" description="FYVE-type" evidence="9">
    <location>
        <begin position="1887"/>
        <end position="1919"/>
    </location>
</feature>
<feature type="region of interest" description="Disordered" evidence="8">
    <location>
        <begin position="1516"/>
        <end position="1540"/>
    </location>
</feature>
<organism evidence="12">
    <name type="scientific">Timema douglasi</name>
    <name type="common">Walking stick</name>
    <dbReference type="NCBI Taxonomy" id="61478"/>
    <lineage>
        <taxon>Eukaryota</taxon>
        <taxon>Metazoa</taxon>
        <taxon>Ecdysozoa</taxon>
        <taxon>Arthropoda</taxon>
        <taxon>Hexapoda</taxon>
        <taxon>Insecta</taxon>
        <taxon>Pterygota</taxon>
        <taxon>Neoptera</taxon>
        <taxon>Polyneoptera</taxon>
        <taxon>Phasmatodea</taxon>
        <taxon>Timematodea</taxon>
        <taxon>Timematoidea</taxon>
        <taxon>Timematidae</taxon>
        <taxon>Timema</taxon>
    </lineage>
</organism>
<dbReference type="Pfam" id="PF00400">
    <property type="entry name" value="WD40"/>
    <property type="match status" value="2"/>
</dbReference>
<dbReference type="PANTHER" id="PTHR46108:SF4">
    <property type="entry name" value="BLUE CHEESE"/>
    <property type="match status" value="1"/>
</dbReference>
<dbReference type="EMBL" id="OA567055">
    <property type="protein sequence ID" value="CAD7199814.1"/>
    <property type="molecule type" value="Genomic_DNA"/>
</dbReference>
<evidence type="ECO:0008006" key="13">
    <source>
        <dbReference type="Google" id="ProtNLM"/>
    </source>
</evidence>
<dbReference type="Pfam" id="PF02138">
    <property type="entry name" value="Beach"/>
    <property type="match status" value="2"/>
</dbReference>
<dbReference type="CDD" id="cd00303">
    <property type="entry name" value="retropepsin_like"/>
    <property type="match status" value="1"/>
</dbReference>
<dbReference type="InterPro" id="IPR036372">
    <property type="entry name" value="BEACH_dom_sf"/>
</dbReference>
<feature type="repeat" description="WD" evidence="7">
    <location>
        <begin position="1188"/>
        <end position="1229"/>
    </location>
</feature>
<protein>
    <recommendedName>
        <fullName evidence="13">WD repeat and FYVE domain-containing protein 3</fullName>
    </recommendedName>
</protein>
<dbReference type="PROSITE" id="PS00678">
    <property type="entry name" value="WD_REPEATS_1"/>
    <property type="match status" value="1"/>
</dbReference>
<evidence type="ECO:0000256" key="1">
    <source>
        <dbReference type="ARBA" id="ARBA00022574"/>
    </source>
</evidence>
<keyword evidence="4 6" id="KW-0863">Zinc-finger</keyword>
<dbReference type="InterPro" id="IPR011993">
    <property type="entry name" value="PH-like_dom_sf"/>
</dbReference>
<feature type="compositionally biased region" description="Basic and acidic residues" evidence="8">
    <location>
        <begin position="1523"/>
        <end position="1534"/>
    </location>
</feature>
<dbReference type="PROSITE" id="PS50294">
    <property type="entry name" value="WD_REPEATS_REGION"/>
    <property type="match status" value="1"/>
</dbReference>
<feature type="region of interest" description="Disordered" evidence="8">
    <location>
        <begin position="324"/>
        <end position="343"/>
    </location>
</feature>
<feature type="compositionally biased region" description="Polar residues" evidence="8">
    <location>
        <begin position="325"/>
        <end position="340"/>
    </location>
</feature>
<dbReference type="SUPFAM" id="SSF57903">
    <property type="entry name" value="FYVE/PHD zinc finger"/>
    <property type="match status" value="1"/>
</dbReference>
<keyword evidence="5" id="KW-0862">Zinc</keyword>
<dbReference type="SUPFAM" id="SSF81837">
    <property type="entry name" value="BEACH domain"/>
    <property type="match status" value="1"/>
</dbReference>
<evidence type="ECO:0000259" key="10">
    <source>
        <dbReference type="PROSITE" id="PS50197"/>
    </source>
</evidence>
<dbReference type="Gene3D" id="2.130.10.10">
    <property type="entry name" value="YVTN repeat-like/Quinoprotein amine dehydrogenase"/>
    <property type="match status" value="1"/>
</dbReference>
<evidence type="ECO:0000313" key="12">
    <source>
        <dbReference type="EMBL" id="CAD7199814.1"/>
    </source>
</evidence>
<evidence type="ECO:0000256" key="3">
    <source>
        <dbReference type="ARBA" id="ARBA00022737"/>
    </source>
</evidence>
<proteinExistence type="predicted"/>
<feature type="compositionally biased region" description="Acidic residues" evidence="8">
    <location>
        <begin position="572"/>
        <end position="592"/>
    </location>
</feature>
<dbReference type="Gene3D" id="3.30.40.10">
    <property type="entry name" value="Zinc/RING finger domain, C3HC4 (zinc finger)"/>
    <property type="match status" value="1"/>
</dbReference>
<dbReference type="Gene3D" id="1.10.1540.10">
    <property type="entry name" value="BEACH domain"/>
    <property type="match status" value="2"/>
</dbReference>
<dbReference type="InterPro" id="IPR023362">
    <property type="entry name" value="PH-BEACH_dom"/>
</dbReference>
<evidence type="ECO:0000256" key="2">
    <source>
        <dbReference type="ARBA" id="ARBA00022723"/>
    </source>
</evidence>
<dbReference type="GO" id="GO:0008270">
    <property type="term" value="F:zinc ion binding"/>
    <property type="evidence" value="ECO:0007669"/>
    <property type="project" value="UniProtKB-KW"/>
</dbReference>
<evidence type="ECO:0000259" key="11">
    <source>
        <dbReference type="PROSITE" id="PS51783"/>
    </source>
</evidence>
<dbReference type="InterPro" id="IPR021109">
    <property type="entry name" value="Peptidase_aspartic_dom_sf"/>
</dbReference>
<feature type="region of interest" description="Disordered" evidence="8">
    <location>
        <begin position="1354"/>
        <end position="1413"/>
    </location>
</feature>
<name>A0A7R8VLS5_TIMDO</name>
<evidence type="ECO:0000256" key="7">
    <source>
        <dbReference type="PROSITE-ProRule" id="PRU00221"/>
    </source>
</evidence>
<dbReference type="SMART" id="SM00320">
    <property type="entry name" value="WD40"/>
    <property type="match status" value="4"/>
</dbReference>
<reference evidence="12" key="1">
    <citation type="submission" date="2020-11" db="EMBL/GenBank/DDBJ databases">
        <authorList>
            <person name="Tran Van P."/>
        </authorList>
    </citation>
    <scope>NUCLEOTIDE SEQUENCE</scope>
</reference>
<evidence type="ECO:0000256" key="8">
    <source>
        <dbReference type="SAM" id="MobiDB-lite"/>
    </source>
</evidence>
<evidence type="ECO:0000256" key="4">
    <source>
        <dbReference type="ARBA" id="ARBA00022771"/>
    </source>
</evidence>
<dbReference type="PROSITE" id="PS50197">
    <property type="entry name" value="BEACH"/>
    <property type="match status" value="1"/>
</dbReference>
<dbReference type="InterPro" id="IPR001680">
    <property type="entry name" value="WD40_rpt"/>
</dbReference>
<dbReference type="PROSITE" id="PS51783">
    <property type="entry name" value="PH_BEACH"/>
    <property type="match status" value="1"/>
</dbReference>
<accession>A0A7R8VLS5</accession>
<gene>
    <name evidence="12" type="ORF">TDIB3V08_LOCUS6058</name>
</gene>
<dbReference type="InterPro" id="IPR051944">
    <property type="entry name" value="BEACH_domain_protein"/>
</dbReference>
<dbReference type="SUPFAM" id="SSF50978">
    <property type="entry name" value="WD40 repeat-like"/>
    <property type="match status" value="1"/>
</dbReference>
<dbReference type="Gene3D" id="2.40.70.10">
    <property type="entry name" value="Acid Proteases"/>
    <property type="match status" value="1"/>
</dbReference>
<evidence type="ECO:0000256" key="6">
    <source>
        <dbReference type="PROSITE-ProRule" id="PRU00091"/>
    </source>
</evidence>
<dbReference type="InterPro" id="IPR000409">
    <property type="entry name" value="BEACH_dom"/>
</dbReference>
<dbReference type="PANTHER" id="PTHR46108">
    <property type="entry name" value="BLUE CHEESE"/>
    <property type="match status" value="1"/>
</dbReference>
<feature type="region of interest" description="Disordered" evidence="8">
    <location>
        <begin position="570"/>
        <end position="593"/>
    </location>
</feature>
<dbReference type="CDD" id="cd01201">
    <property type="entry name" value="PH_BEACH"/>
    <property type="match status" value="1"/>
</dbReference>
<feature type="compositionally biased region" description="Basic and acidic residues" evidence="8">
    <location>
        <begin position="1383"/>
        <end position="1403"/>
    </location>
</feature>
<dbReference type="SUPFAM" id="SSF50729">
    <property type="entry name" value="PH domain-like"/>
    <property type="match status" value="1"/>
</dbReference>